<dbReference type="InterPro" id="IPR003607">
    <property type="entry name" value="HD/PDEase_dom"/>
</dbReference>
<dbReference type="SUPFAM" id="SSF55785">
    <property type="entry name" value="PYP-like sensor domain (PAS domain)"/>
    <property type="match status" value="1"/>
</dbReference>
<keyword evidence="15" id="KW-1185">Reference proteome</keyword>
<evidence type="ECO:0000259" key="13">
    <source>
        <dbReference type="PROSITE" id="PS51845"/>
    </source>
</evidence>
<dbReference type="PROSITE" id="PS50112">
    <property type="entry name" value="PAS"/>
    <property type="match status" value="1"/>
</dbReference>
<protein>
    <recommendedName>
        <fullName evidence="4">3',5'-cyclic-AMP phosphodiesterase</fullName>
        <ecNumber evidence="4">3.1.4.53</ecNumber>
    </recommendedName>
</protein>
<name>A0A232FCU7_9HYME</name>
<dbReference type="CDD" id="cd00130">
    <property type="entry name" value="PAS"/>
    <property type="match status" value="1"/>
</dbReference>
<reference evidence="14 15" key="1">
    <citation type="journal article" date="2017" name="Curr. Biol.">
        <title>The Evolution of Venom by Co-option of Single-Copy Genes.</title>
        <authorList>
            <person name="Martinson E.O."/>
            <person name="Mrinalini"/>
            <person name="Kelkar Y.D."/>
            <person name="Chang C.H."/>
            <person name="Werren J.H."/>
        </authorList>
    </citation>
    <scope>NUCLEOTIDE SEQUENCE [LARGE SCALE GENOMIC DNA]</scope>
    <source>
        <strain evidence="14 15">Alberta</strain>
        <tissue evidence="14">Whole body</tissue>
    </source>
</reference>
<dbReference type="Gene3D" id="3.40.50.2300">
    <property type="match status" value="1"/>
</dbReference>
<gene>
    <name evidence="14" type="ORF">TSAR_015441</name>
</gene>
<feature type="domain" description="PAS" evidence="12">
    <location>
        <begin position="242"/>
        <end position="288"/>
    </location>
</feature>
<feature type="region of interest" description="Disordered" evidence="11">
    <location>
        <begin position="451"/>
        <end position="470"/>
    </location>
</feature>
<evidence type="ECO:0000256" key="4">
    <source>
        <dbReference type="ARBA" id="ARBA00012276"/>
    </source>
</evidence>
<feature type="region of interest" description="Disordered" evidence="11">
    <location>
        <begin position="23"/>
        <end position="44"/>
    </location>
</feature>
<feature type="binding site" evidence="9">
    <location>
        <position position="601"/>
    </location>
    <ligand>
        <name>AMP</name>
        <dbReference type="ChEBI" id="CHEBI:456215"/>
    </ligand>
</feature>
<evidence type="ECO:0000256" key="6">
    <source>
        <dbReference type="ARBA" id="ARBA00022801"/>
    </source>
</evidence>
<evidence type="ECO:0000256" key="10">
    <source>
        <dbReference type="PIRSR" id="PIRSR623088-3"/>
    </source>
</evidence>
<dbReference type="SMART" id="SM00091">
    <property type="entry name" value="PAS"/>
    <property type="match status" value="1"/>
</dbReference>
<feature type="binding site" evidence="10">
    <location>
        <position position="600"/>
    </location>
    <ligand>
        <name>Zn(2+)</name>
        <dbReference type="ChEBI" id="CHEBI:29105"/>
        <label>1</label>
    </ligand>
</feature>
<evidence type="ECO:0000256" key="1">
    <source>
        <dbReference type="ARBA" id="ARBA00001968"/>
    </source>
</evidence>
<feature type="binding site" evidence="9">
    <location>
        <position position="779"/>
    </location>
    <ligand>
        <name>AMP</name>
        <dbReference type="ChEBI" id="CHEBI:456215"/>
    </ligand>
</feature>
<dbReference type="InterPro" id="IPR035965">
    <property type="entry name" value="PAS-like_dom_sf"/>
</dbReference>
<dbReference type="FunFam" id="1.10.1300.10:FF:000002">
    <property type="entry name" value="Phosphodiesterase"/>
    <property type="match status" value="1"/>
</dbReference>
<sequence>MSSVRGRFSFSNDDGDELQTSLRSLFNGHDPNYNDSSNSQDEKHYMGHRNSIEDVDLHQVKGPSDVGCNWLTSSITSDNVKILLVFPRDDRQSEVLGLAAQRLGWQISEARDVEEALDLFETHSHDVVIIDRRGLHCQQADDICRALNNTHYNRTSVIIALVKRSIFVSSDQDEIATLQILDAGFNRALIECSSKEMLMNELIGIFANEVRPKLQLAAAHSLYLAVHRCRDMVHVTNDRHLIQFANEVSEKLLGWKPDDLINKNLTELVTCENFTLMNQQLQKGREFHGNMNCKRKSNETITISSRIIPFCAYGRRPTHYIYIYDTTYLLENIDLTSALPNPVAHLHPRGSSHSLRSFDVGSIGSDLQRRCSVAKIHNLPLEAPITKVITLLTTAMTEAVSPDVAMQIDKAIEILKTTELYAPYVREADELFNDPVTSDLIGALISAPQYSRDSRRSSNDSSGRVSQVQRILHQQTPASKAAGKGIRAPREIEILLENCMDWDFDIFKLETMSGRRPLYYLGMNVMNHYSVPARLSCDERTLQNWLTVIEVNYNAQNSYHNSTHAADVLQAIARFMRSERLKLLLDPLDEVAALIAAAAHDIDHPGKSSQFLCNAGNKLAILYNDLSVLESHHAALTFRLTLSDDDVNIFKNLDRETYKMIRQNIIDMILATEMTKHFEHLAKFVNVCSIRTEESQSEPFTDPVDSSVLLLPENVSLVKRMMIKCADVSNPTRPLKFCIEWTKRIAEEYFRQTDEEKRRKLPVVMPMFDRSTCSIPKSQIGFVDYIINDMMEAWDAFIDLPEMINYMKQNYETWKEYNERGISTLQDVETLQQSPELQIPQSAQ</sequence>
<feature type="binding site" evidence="9">
    <location>
        <begin position="560"/>
        <end position="564"/>
    </location>
    <ligand>
        <name>AMP</name>
        <dbReference type="ChEBI" id="CHEBI:456215"/>
    </ligand>
</feature>
<feature type="binding site" evidence="10">
    <location>
        <position position="727"/>
    </location>
    <ligand>
        <name>Zn(2+)</name>
        <dbReference type="ChEBI" id="CHEBI:29105"/>
        <label>1</label>
    </ligand>
</feature>
<proteinExistence type="inferred from homology"/>
<keyword evidence="7" id="KW-0114">cAMP</keyword>
<dbReference type="UniPathway" id="UPA00762">
    <property type="reaction ID" value="UER00747"/>
</dbReference>
<dbReference type="InterPro" id="IPR023088">
    <property type="entry name" value="PDEase"/>
</dbReference>
<dbReference type="OrthoDB" id="189220at2759"/>
<dbReference type="CDD" id="cd00077">
    <property type="entry name" value="HDc"/>
    <property type="match status" value="1"/>
</dbReference>
<keyword evidence="5 10" id="KW-0479">Metal-binding</keyword>
<comment type="similarity">
    <text evidence="3">Belongs to the cyclic nucleotide phosphodiesterase family. PDE8 subfamily.</text>
</comment>
<organism evidence="14 15">
    <name type="scientific">Trichomalopsis sarcophagae</name>
    <dbReference type="NCBI Taxonomy" id="543379"/>
    <lineage>
        <taxon>Eukaryota</taxon>
        <taxon>Metazoa</taxon>
        <taxon>Ecdysozoa</taxon>
        <taxon>Arthropoda</taxon>
        <taxon>Hexapoda</taxon>
        <taxon>Insecta</taxon>
        <taxon>Pterygota</taxon>
        <taxon>Neoptera</taxon>
        <taxon>Endopterygota</taxon>
        <taxon>Hymenoptera</taxon>
        <taxon>Apocrita</taxon>
        <taxon>Proctotrupomorpha</taxon>
        <taxon>Chalcidoidea</taxon>
        <taxon>Pteromalidae</taxon>
        <taxon>Pteromalinae</taxon>
        <taxon>Trichomalopsis</taxon>
    </lineage>
</organism>
<accession>A0A232FCU7</accession>
<evidence type="ECO:0000256" key="9">
    <source>
        <dbReference type="PIRSR" id="PIRSR623088-2"/>
    </source>
</evidence>
<dbReference type="GO" id="GO:0006198">
    <property type="term" value="P:cAMP catabolic process"/>
    <property type="evidence" value="ECO:0007669"/>
    <property type="project" value="UniProtKB-UniPathway"/>
</dbReference>
<evidence type="ECO:0000256" key="8">
    <source>
        <dbReference type="PIRSR" id="PIRSR623088-1"/>
    </source>
</evidence>
<dbReference type="GO" id="GO:0007165">
    <property type="term" value="P:signal transduction"/>
    <property type="evidence" value="ECO:0007669"/>
    <property type="project" value="InterPro"/>
</dbReference>
<dbReference type="STRING" id="543379.A0A232FCU7"/>
<dbReference type="InterPro" id="IPR057304">
    <property type="entry name" value="PDE8-like_REC_N"/>
</dbReference>
<feature type="binding site" evidence="10">
    <location>
        <position position="601"/>
    </location>
    <ligand>
        <name>Zn(2+)</name>
        <dbReference type="ChEBI" id="CHEBI:29105"/>
        <label>2</label>
    </ligand>
</feature>
<dbReference type="InterPro" id="IPR002073">
    <property type="entry name" value="PDEase_catalytic_dom"/>
</dbReference>
<dbReference type="Pfam" id="PF00233">
    <property type="entry name" value="PDEase_I"/>
    <property type="match status" value="1"/>
</dbReference>
<comment type="cofactor">
    <cofactor evidence="1">
        <name>a divalent metal cation</name>
        <dbReference type="ChEBI" id="CHEBI:60240"/>
    </cofactor>
</comment>
<dbReference type="SUPFAM" id="SSF52172">
    <property type="entry name" value="CheY-like"/>
    <property type="match status" value="1"/>
</dbReference>
<feature type="binding site" evidence="9">
    <location>
        <position position="727"/>
    </location>
    <ligand>
        <name>AMP</name>
        <dbReference type="ChEBI" id="CHEBI:456215"/>
    </ligand>
</feature>
<evidence type="ECO:0000256" key="11">
    <source>
        <dbReference type="SAM" id="MobiDB-lite"/>
    </source>
</evidence>
<dbReference type="Gene3D" id="3.30.450.20">
    <property type="entry name" value="PAS domain"/>
    <property type="match status" value="1"/>
</dbReference>
<comment type="caution">
    <text evidence="14">The sequence shown here is derived from an EMBL/GenBank/DDBJ whole genome shotgun (WGS) entry which is preliminary data.</text>
</comment>
<dbReference type="PRINTS" id="PR00387">
    <property type="entry name" value="PDIESTERASE1"/>
</dbReference>
<evidence type="ECO:0000256" key="2">
    <source>
        <dbReference type="ARBA" id="ARBA00004703"/>
    </source>
</evidence>
<feature type="domain" description="PDEase" evidence="13">
    <location>
        <begin position="484"/>
        <end position="821"/>
    </location>
</feature>
<dbReference type="InterPro" id="IPR000014">
    <property type="entry name" value="PAS"/>
</dbReference>
<comment type="pathway">
    <text evidence="2">Purine metabolism; 3',5'-cyclic AMP degradation; AMP from 3',5'-cyclic AMP: step 1/1.</text>
</comment>
<evidence type="ECO:0000259" key="12">
    <source>
        <dbReference type="PROSITE" id="PS50112"/>
    </source>
</evidence>
<feature type="binding site" evidence="10">
    <location>
        <position position="564"/>
    </location>
    <ligand>
        <name>Zn(2+)</name>
        <dbReference type="ChEBI" id="CHEBI:29105"/>
        <label>1</label>
    </ligand>
</feature>
<feature type="active site" description="Proton donor" evidence="8">
    <location>
        <position position="560"/>
    </location>
</feature>
<dbReference type="SUPFAM" id="SSF109604">
    <property type="entry name" value="HD-domain/PDEase-like"/>
    <property type="match status" value="1"/>
</dbReference>
<feature type="binding site" evidence="10">
    <location>
        <position position="601"/>
    </location>
    <ligand>
        <name>Zn(2+)</name>
        <dbReference type="ChEBI" id="CHEBI:29105"/>
        <label>1</label>
    </ligand>
</feature>
<dbReference type="Gene3D" id="1.10.1300.10">
    <property type="entry name" value="3'5'-cyclic nucleotide phosphodiesterase, catalytic domain"/>
    <property type="match status" value="1"/>
</dbReference>
<keyword evidence="6" id="KW-0378">Hydrolase</keyword>
<dbReference type="SMART" id="SM00471">
    <property type="entry name" value="HDc"/>
    <property type="match status" value="1"/>
</dbReference>
<evidence type="ECO:0000256" key="7">
    <source>
        <dbReference type="ARBA" id="ARBA00023149"/>
    </source>
</evidence>
<evidence type="ECO:0000256" key="5">
    <source>
        <dbReference type="ARBA" id="ARBA00022723"/>
    </source>
</evidence>
<dbReference type="EC" id="3.1.4.53" evidence="4"/>
<evidence type="ECO:0000313" key="15">
    <source>
        <dbReference type="Proteomes" id="UP000215335"/>
    </source>
</evidence>
<dbReference type="InterPro" id="IPR036971">
    <property type="entry name" value="PDEase_catalytic_dom_sf"/>
</dbReference>
<dbReference type="EMBL" id="NNAY01000405">
    <property type="protein sequence ID" value="OXU28624.1"/>
    <property type="molecule type" value="Genomic_DNA"/>
</dbReference>
<evidence type="ECO:0000313" key="14">
    <source>
        <dbReference type="EMBL" id="OXU28624.1"/>
    </source>
</evidence>
<evidence type="ECO:0000256" key="3">
    <source>
        <dbReference type="ARBA" id="ARBA00006437"/>
    </source>
</evidence>
<dbReference type="AlphaFoldDB" id="A0A232FCU7"/>
<dbReference type="Pfam" id="PF13426">
    <property type="entry name" value="PAS_9"/>
    <property type="match status" value="1"/>
</dbReference>
<dbReference type="Proteomes" id="UP000215335">
    <property type="component" value="Unassembled WGS sequence"/>
</dbReference>
<dbReference type="GO" id="GO:0046872">
    <property type="term" value="F:metal ion binding"/>
    <property type="evidence" value="ECO:0007669"/>
    <property type="project" value="UniProtKB-KW"/>
</dbReference>
<dbReference type="PANTHER" id="PTHR11347">
    <property type="entry name" value="CYCLIC NUCLEOTIDE PHOSPHODIESTERASE"/>
    <property type="match status" value="1"/>
</dbReference>
<dbReference type="InterPro" id="IPR011006">
    <property type="entry name" value="CheY-like_superfamily"/>
</dbReference>
<dbReference type="Pfam" id="PF23198">
    <property type="entry name" value="PDE8A_N"/>
    <property type="match status" value="1"/>
</dbReference>
<dbReference type="GO" id="GO:0004115">
    <property type="term" value="F:3',5'-cyclic-AMP phosphodiesterase activity"/>
    <property type="evidence" value="ECO:0007669"/>
    <property type="project" value="UniProtKB-EC"/>
</dbReference>
<dbReference type="PROSITE" id="PS51845">
    <property type="entry name" value="PDEASE_I_2"/>
    <property type="match status" value="1"/>
</dbReference>